<evidence type="ECO:0000313" key="3">
    <source>
        <dbReference type="Proteomes" id="UP000321055"/>
    </source>
</evidence>
<evidence type="ECO:0000256" key="1">
    <source>
        <dbReference type="SAM" id="Coils"/>
    </source>
</evidence>
<accession>A0A5C7VSD0</accession>
<feature type="coiled-coil region" evidence="1">
    <location>
        <begin position="122"/>
        <end position="149"/>
    </location>
</feature>
<keyword evidence="1" id="KW-0175">Coiled coil</keyword>
<dbReference type="EMBL" id="SSFX01000046">
    <property type="protein sequence ID" value="TXI28586.1"/>
    <property type="molecule type" value="Genomic_DNA"/>
</dbReference>
<sequence length="160" mass="18412">MMKIKDLFEKWGLTGLRIKTPFLDLEWKPSDSDKAAAWDLYVELLTRITTQPLPDEDGVEQTALDSIHALFGITRKTLKDHGRDCIQFARIAVVVLNQIVRPFTAKWHRKSQQSAFASPEECQQFRRELQALQTQLRNYTRLLAKLADVEDLSGIEAEDL</sequence>
<dbReference type="AlphaFoldDB" id="A0A5C7VSD0"/>
<evidence type="ECO:0000313" key="2">
    <source>
        <dbReference type="EMBL" id="TXI28586.1"/>
    </source>
</evidence>
<comment type="caution">
    <text evidence="2">The sequence shown here is derived from an EMBL/GenBank/DDBJ whole genome shotgun (WGS) entry which is preliminary data.</text>
</comment>
<organism evidence="2 3">
    <name type="scientific">Nitrosomonas oligotropha</name>
    <dbReference type="NCBI Taxonomy" id="42354"/>
    <lineage>
        <taxon>Bacteria</taxon>
        <taxon>Pseudomonadati</taxon>
        <taxon>Pseudomonadota</taxon>
        <taxon>Betaproteobacteria</taxon>
        <taxon>Nitrosomonadales</taxon>
        <taxon>Nitrosomonadaceae</taxon>
        <taxon>Nitrosomonas</taxon>
    </lineage>
</organism>
<name>A0A5C7VSD0_9PROT</name>
<reference evidence="2 3" key="1">
    <citation type="submission" date="2018-09" db="EMBL/GenBank/DDBJ databases">
        <title>Metagenome Assembled Genomes from an Advanced Water Purification Facility.</title>
        <authorList>
            <person name="Stamps B.W."/>
            <person name="Spear J.R."/>
        </authorList>
    </citation>
    <scope>NUCLEOTIDE SEQUENCE [LARGE SCALE GENOMIC DNA]</scope>
    <source>
        <strain evidence="2">Bin_54_1</strain>
    </source>
</reference>
<proteinExistence type="predicted"/>
<protein>
    <submittedName>
        <fullName evidence="2">Uncharacterized protein</fullName>
    </submittedName>
</protein>
<dbReference type="Proteomes" id="UP000321055">
    <property type="component" value="Unassembled WGS sequence"/>
</dbReference>
<gene>
    <name evidence="2" type="ORF">E6Q60_07025</name>
</gene>